<dbReference type="PROSITE" id="PS51257">
    <property type="entry name" value="PROKAR_LIPOPROTEIN"/>
    <property type="match status" value="1"/>
</dbReference>
<keyword evidence="2" id="KW-1185">Reference proteome</keyword>
<name>A0A0F6YK74_9BACT</name>
<evidence type="ECO:0008006" key="3">
    <source>
        <dbReference type="Google" id="ProtNLM"/>
    </source>
</evidence>
<dbReference type="KEGG" id="samy:DB32_004090"/>
<protein>
    <recommendedName>
        <fullName evidence="3">Lipoprotein</fullName>
    </recommendedName>
</protein>
<dbReference type="EMBL" id="CP011125">
    <property type="protein sequence ID" value="AKF06941.1"/>
    <property type="molecule type" value="Genomic_DNA"/>
</dbReference>
<dbReference type="Proteomes" id="UP000034883">
    <property type="component" value="Chromosome"/>
</dbReference>
<proteinExistence type="predicted"/>
<reference evidence="1 2" key="1">
    <citation type="submission" date="2015-03" db="EMBL/GenBank/DDBJ databases">
        <title>Genome assembly of Sandaracinus amylolyticus DSM 53668.</title>
        <authorList>
            <person name="Sharma G."/>
            <person name="Subramanian S."/>
        </authorList>
    </citation>
    <scope>NUCLEOTIDE SEQUENCE [LARGE SCALE GENOMIC DNA]</scope>
    <source>
        <strain evidence="1 2">DSM 53668</strain>
    </source>
</reference>
<organism evidence="1 2">
    <name type="scientific">Sandaracinus amylolyticus</name>
    <dbReference type="NCBI Taxonomy" id="927083"/>
    <lineage>
        <taxon>Bacteria</taxon>
        <taxon>Pseudomonadati</taxon>
        <taxon>Myxococcota</taxon>
        <taxon>Polyangia</taxon>
        <taxon>Polyangiales</taxon>
        <taxon>Sandaracinaceae</taxon>
        <taxon>Sandaracinus</taxon>
    </lineage>
</organism>
<accession>A0A0F6YK74</accession>
<evidence type="ECO:0000313" key="2">
    <source>
        <dbReference type="Proteomes" id="UP000034883"/>
    </source>
</evidence>
<dbReference type="RefSeq" id="WP_157069210.1">
    <property type="nucleotide sequence ID" value="NZ_CP011125.1"/>
</dbReference>
<sequence length="202" mass="22117">MRALLGIGIATLLASCSVGQGTGELVGSVVDPLCELDEPAYSLRPTFFSADVIEDRGDPDDDIARRLSLRIQRGSFREGESDGLVVLVQDANELQRTSLGVPIPLTALAEAPVKMTLYLNETCDSGFPREFWRIPLILQAYSGTITFDAIYAPDIDSTQTEISATFTDVVFDDPERPGERTARVSGSFTFFYQRGRPAQTFP</sequence>
<dbReference type="AlphaFoldDB" id="A0A0F6YK74"/>
<dbReference type="STRING" id="927083.DB32_004090"/>
<gene>
    <name evidence="1" type="ORF">DB32_004090</name>
</gene>
<dbReference type="OrthoDB" id="5513481at2"/>
<evidence type="ECO:0000313" key="1">
    <source>
        <dbReference type="EMBL" id="AKF06941.1"/>
    </source>
</evidence>